<proteinExistence type="predicted"/>
<dbReference type="NCBIfam" id="TIGR03573">
    <property type="entry name" value="WbuX"/>
    <property type="match status" value="1"/>
</dbReference>
<comment type="caution">
    <text evidence="1">The sequence shown here is derived from an EMBL/GenBank/DDBJ whole genome shotgun (WGS) entry which is preliminary data.</text>
</comment>
<name>A0A644Y2C1_9ZZZZ</name>
<evidence type="ECO:0008006" key="2">
    <source>
        <dbReference type="Google" id="ProtNLM"/>
    </source>
</evidence>
<dbReference type="AlphaFoldDB" id="A0A644Y2C1"/>
<dbReference type="SUPFAM" id="SSF52402">
    <property type="entry name" value="Adenine nucleotide alpha hydrolases-like"/>
    <property type="match status" value="1"/>
</dbReference>
<protein>
    <recommendedName>
        <fullName evidence="2">N-acetyl sugar amidotransferase</fullName>
    </recommendedName>
</protein>
<organism evidence="1">
    <name type="scientific">bioreactor metagenome</name>
    <dbReference type="NCBI Taxonomy" id="1076179"/>
    <lineage>
        <taxon>unclassified sequences</taxon>
        <taxon>metagenomes</taxon>
        <taxon>ecological metagenomes</taxon>
    </lineage>
</organism>
<gene>
    <name evidence="1" type="ORF">SDC9_68748</name>
</gene>
<reference evidence="1" key="1">
    <citation type="submission" date="2019-08" db="EMBL/GenBank/DDBJ databases">
        <authorList>
            <person name="Kucharzyk K."/>
            <person name="Murdoch R.W."/>
            <person name="Higgins S."/>
            <person name="Loffler F."/>
        </authorList>
    </citation>
    <scope>NUCLEOTIDE SEQUENCE</scope>
</reference>
<accession>A0A644Y2C1</accession>
<sequence length="370" mass="42736">MANVFWCTNCLNMSTRPRVTFDTRGWCNACQWAEEKKRLDWAKRQDELRELLDKFRSKEGGFDCVVPVSGGKDGSYVACRLRDDYGMKPLCITVTPALSLELGNTNLRNFINSGFNHIQINPDSEAMRVLNRAGFVEKGFPYYGWLISIQAAVVRMAVNLNIPLLFYGEDGEVEYGGSTESKNRAIYSIEYMRRIYLEGGYEKVLNASRLSEGQLSFFKFPSERELAGKDLSITHWSYFESWDPYRNYLVAKEKCGLQEASESNSGTFTNFAQNDQALYALHTYMMYLKFGFGRATQDVGIEIRRGAMTRGQGVNLVRLYDGQYPEEFVPTYLEYYQMTRQEFDAVLDRWVNKDLFEKKEGRWAPLFTVE</sequence>
<dbReference type="InterPro" id="IPR020022">
    <property type="entry name" value="N-acetyl_sugar_amidoTrfase"/>
</dbReference>
<dbReference type="EMBL" id="VSSQ01003776">
    <property type="protein sequence ID" value="MPM22297.1"/>
    <property type="molecule type" value="Genomic_DNA"/>
</dbReference>
<evidence type="ECO:0000313" key="1">
    <source>
        <dbReference type="EMBL" id="MPM22297.1"/>
    </source>
</evidence>